<evidence type="ECO:0000256" key="2">
    <source>
        <dbReference type="ARBA" id="ARBA00009759"/>
    </source>
</evidence>
<dbReference type="PANTHER" id="PTHR43200">
    <property type="entry name" value="PHOSPHATASE"/>
    <property type="match status" value="1"/>
</dbReference>
<keyword evidence="5" id="KW-0460">Magnesium</keyword>
<dbReference type="GO" id="GO:0046854">
    <property type="term" value="P:phosphatidylinositol phosphate biosynthetic process"/>
    <property type="evidence" value="ECO:0007669"/>
    <property type="project" value="InterPro"/>
</dbReference>
<evidence type="ECO:0000256" key="5">
    <source>
        <dbReference type="ARBA" id="ARBA00022842"/>
    </source>
</evidence>
<dbReference type="InterPro" id="IPR000760">
    <property type="entry name" value="Inositol_monophosphatase-like"/>
</dbReference>
<evidence type="ECO:0000313" key="6">
    <source>
        <dbReference type="EMBL" id="GAF80995.1"/>
    </source>
</evidence>
<gene>
    <name evidence="6" type="ORF">S01H1_14052</name>
</gene>
<dbReference type="PROSITE" id="PS00630">
    <property type="entry name" value="IMP_2"/>
    <property type="match status" value="1"/>
</dbReference>
<reference evidence="6" key="1">
    <citation type="journal article" date="2014" name="Front. Microbiol.">
        <title>High frequency of phylogenetically diverse reductive dehalogenase-homologous genes in deep subseafloor sedimentary metagenomes.</title>
        <authorList>
            <person name="Kawai M."/>
            <person name="Futagami T."/>
            <person name="Toyoda A."/>
            <person name="Takaki Y."/>
            <person name="Nishi S."/>
            <person name="Hori S."/>
            <person name="Arai W."/>
            <person name="Tsubouchi T."/>
            <person name="Morono Y."/>
            <person name="Uchiyama I."/>
            <person name="Ito T."/>
            <person name="Fujiyama A."/>
            <person name="Inagaki F."/>
            <person name="Takami H."/>
        </authorList>
    </citation>
    <scope>NUCLEOTIDE SEQUENCE</scope>
    <source>
        <strain evidence="6">Expedition CK06-06</strain>
    </source>
</reference>
<dbReference type="GO" id="GO:0046872">
    <property type="term" value="F:metal ion binding"/>
    <property type="evidence" value="ECO:0007669"/>
    <property type="project" value="UniProtKB-KW"/>
</dbReference>
<name>X0TXX6_9ZZZZ</name>
<dbReference type="AlphaFoldDB" id="X0TXX6"/>
<dbReference type="GO" id="GO:0008441">
    <property type="term" value="F:3'(2'),5'-bisphosphate nucleotidase activity"/>
    <property type="evidence" value="ECO:0007669"/>
    <property type="project" value="TreeGrafter"/>
</dbReference>
<feature type="non-terminal residue" evidence="6">
    <location>
        <position position="1"/>
    </location>
</feature>
<comment type="similarity">
    <text evidence="2">Belongs to the inositol monophosphatase superfamily.</text>
</comment>
<dbReference type="EMBL" id="BARS01007287">
    <property type="protein sequence ID" value="GAF80995.1"/>
    <property type="molecule type" value="Genomic_DNA"/>
</dbReference>
<evidence type="ECO:0000256" key="4">
    <source>
        <dbReference type="ARBA" id="ARBA00022801"/>
    </source>
</evidence>
<keyword evidence="3" id="KW-0479">Metal-binding</keyword>
<dbReference type="GO" id="GO:0000103">
    <property type="term" value="P:sulfate assimilation"/>
    <property type="evidence" value="ECO:0007669"/>
    <property type="project" value="TreeGrafter"/>
</dbReference>
<evidence type="ECO:0008006" key="7">
    <source>
        <dbReference type="Google" id="ProtNLM"/>
    </source>
</evidence>
<dbReference type="InterPro" id="IPR051090">
    <property type="entry name" value="Inositol_monoP_superfamily"/>
</dbReference>
<dbReference type="PANTHER" id="PTHR43200:SF6">
    <property type="entry name" value="3'(2'),5'-BISPHOSPHATE NUCLEOTIDASE"/>
    <property type="match status" value="1"/>
</dbReference>
<dbReference type="InterPro" id="IPR020550">
    <property type="entry name" value="Inositol_monophosphatase_CS"/>
</dbReference>
<keyword evidence="4" id="KW-0378">Hydrolase</keyword>
<comment type="cofactor">
    <cofactor evidence="1">
        <name>Mg(2+)</name>
        <dbReference type="ChEBI" id="CHEBI:18420"/>
    </cofactor>
</comment>
<dbReference type="Gene3D" id="3.40.190.80">
    <property type="match status" value="1"/>
</dbReference>
<proteinExistence type="inferred from homology"/>
<evidence type="ECO:0000256" key="1">
    <source>
        <dbReference type="ARBA" id="ARBA00001946"/>
    </source>
</evidence>
<organism evidence="6">
    <name type="scientific">marine sediment metagenome</name>
    <dbReference type="NCBI Taxonomy" id="412755"/>
    <lineage>
        <taxon>unclassified sequences</taxon>
        <taxon>metagenomes</taxon>
        <taxon>ecological metagenomes</taxon>
    </lineage>
</organism>
<accession>X0TXX6</accession>
<sequence>DYREKVWDQAAGSLILEQSGGRITDLDGKSLDFTKGRRLEGNRGVLASNGLLHETALRALREIGA</sequence>
<evidence type="ECO:0000256" key="3">
    <source>
        <dbReference type="ARBA" id="ARBA00022723"/>
    </source>
</evidence>
<comment type="caution">
    <text evidence="6">The sequence shown here is derived from an EMBL/GenBank/DDBJ whole genome shotgun (WGS) entry which is preliminary data.</text>
</comment>
<dbReference type="SUPFAM" id="SSF56655">
    <property type="entry name" value="Carbohydrate phosphatase"/>
    <property type="match status" value="1"/>
</dbReference>
<protein>
    <recommendedName>
        <fullName evidence="7">3'(2'),5'-bisphosphate nucleotidase</fullName>
    </recommendedName>
</protein>
<dbReference type="Pfam" id="PF00459">
    <property type="entry name" value="Inositol_P"/>
    <property type="match status" value="1"/>
</dbReference>